<dbReference type="InterPro" id="IPR023214">
    <property type="entry name" value="HAD_sf"/>
</dbReference>
<evidence type="ECO:0000313" key="2">
    <source>
        <dbReference type="Proteomes" id="UP001589818"/>
    </source>
</evidence>
<proteinExistence type="predicted"/>
<dbReference type="SUPFAM" id="SSF56784">
    <property type="entry name" value="HAD-like"/>
    <property type="match status" value="1"/>
</dbReference>
<dbReference type="PANTHER" id="PTHR43611:SF3">
    <property type="entry name" value="FLAVIN MONONUCLEOTIDE HYDROLASE 1, CHLOROPLATIC"/>
    <property type="match status" value="1"/>
</dbReference>
<name>A0ABV6JBB1_9BACL</name>
<dbReference type="InterPro" id="IPR023198">
    <property type="entry name" value="PGP-like_dom2"/>
</dbReference>
<gene>
    <name evidence="1" type="ORF">ACFFJ8_17100</name>
</gene>
<dbReference type="InterPro" id="IPR036412">
    <property type="entry name" value="HAD-like_sf"/>
</dbReference>
<organism evidence="1 2">
    <name type="scientific">Paenibacillus mendelii</name>
    <dbReference type="NCBI Taxonomy" id="206163"/>
    <lineage>
        <taxon>Bacteria</taxon>
        <taxon>Bacillati</taxon>
        <taxon>Bacillota</taxon>
        <taxon>Bacilli</taxon>
        <taxon>Bacillales</taxon>
        <taxon>Paenibacillaceae</taxon>
        <taxon>Paenibacillus</taxon>
    </lineage>
</organism>
<dbReference type="RefSeq" id="WP_204818926.1">
    <property type="nucleotide sequence ID" value="NZ_JANHOF010000016.1"/>
</dbReference>
<reference evidence="1 2" key="1">
    <citation type="submission" date="2024-09" db="EMBL/GenBank/DDBJ databases">
        <authorList>
            <person name="Sun Q."/>
            <person name="Mori K."/>
        </authorList>
    </citation>
    <scope>NUCLEOTIDE SEQUENCE [LARGE SCALE GENOMIC DNA]</scope>
    <source>
        <strain evidence="1 2">CCM 4839</strain>
    </source>
</reference>
<dbReference type="InterPro" id="IPR006439">
    <property type="entry name" value="HAD-SF_hydro_IA"/>
</dbReference>
<dbReference type="GO" id="GO:0016787">
    <property type="term" value="F:hydrolase activity"/>
    <property type="evidence" value="ECO:0007669"/>
    <property type="project" value="UniProtKB-KW"/>
</dbReference>
<protein>
    <submittedName>
        <fullName evidence="1">HAD-IA family hydrolase</fullName>
    </submittedName>
</protein>
<dbReference type="EMBL" id="JBHLVF010000028">
    <property type="protein sequence ID" value="MFC0393086.1"/>
    <property type="molecule type" value="Genomic_DNA"/>
</dbReference>
<keyword evidence="1" id="KW-0378">Hydrolase</keyword>
<dbReference type="NCBIfam" id="TIGR01509">
    <property type="entry name" value="HAD-SF-IA-v3"/>
    <property type="match status" value="1"/>
</dbReference>
<dbReference type="Proteomes" id="UP001589818">
    <property type="component" value="Unassembled WGS sequence"/>
</dbReference>
<comment type="caution">
    <text evidence="1">The sequence shown here is derived from an EMBL/GenBank/DDBJ whole genome shotgun (WGS) entry which is preliminary data.</text>
</comment>
<keyword evidence="2" id="KW-1185">Reference proteome</keyword>
<dbReference type="Gene3D" id="3.40.50.1000">
    <property type="entry name" value="HAD superfamily/HAD-like"/>
    <property type="match status" value="1"/>
</dbReference>
<dbReference type="Gene3D" id="1.10.150.240">
    <property type="entry name" value="Putative phosphatase, domain 2"/>
    <property type="match status" value="1"/>
</dbReference>
<accession>A0ABV6JBB1</accession>
<dbReference type="PANTHER" id="PTHR43611">
    <property type="entry name" value="ALPHA-D-GLUCOSE 1-PHOSPHATE PHOSPHATASE"/>
    <property type="match status" value="1"/>
</dbReference>
<sequence length="197" mass="22503">MSKPQLIFDIAGVLVSNLSSGYWNQLARSAGVQEESFKQRFKEEIRIDLWTGRIDEGEFWAWIKKQWPAVDTHQARLTLLEQLVPLPAFALIPQWSLTADIHLLSNHRQEWLEPVLEPLTTCLKSITISSEAGCCKPDPAIYELVQAKLNLDSPMLFIDDQKRNLKPARKIGWNTMLADASGEWIKQVEHHLQSCSV</sequence>
<evidence type="ECO:0000313" key="1">
    <source>
        <dbReference type="EMBL" id="MFC0393086.1"/>
    </source>
</evidence>